<evidence type="ECO:0000313" key="5">
    <source>
        <dbReference type="WBParaSite" id="GPUH_0002366601-mRNA-1"/>
    </source>
</evidence>
<evidence type="ECO:0000313" key="4">
    <source>
        <dbReference type="Proteomes" id="UP000271098"/>
    </source>
</evidence>
<dbReference type="GO" id="GO:0007411">
    <property type="term" value="P:axon guidance"/>
    <property type="evidence" value="ECO:0007669"/>
    <property type="project" value="TreeGrafter"/>
</dbReference>
<dbReference type="OrthoDB" id="636773at2759"/>
<sequence length="375" mass="42029">MHRLMLQLFSYLADWTPKHSGTYRIECRLDGFQLAQTYLIEVRDGSILFGASASAGGDNQNRLSRRRVAHLSRTRSAFCDQKMMTKGVRIRASPALNSSQIGVIPRGATVSYIEEFENGDGIWLRLTDESAAMHCDTQLPTQAWCLQYSAHLGRSFLLLQAESPQAPAVGHNFLTAATVQVPQNAVASEQQYLEQSLQMDVEETYVTHGARPVSIYNYPSLEAASGEVIQESALGEIRSTGWLHNKQGIWIRLLEFDQKYALVQDASGNRHLQKTSNSAQRYSNSNGGDGSPGSQKPVAQIHPQSRNEQPVHALRPAVADCCRTVFAAFLWHERLVKDAMVCSTYLKFHPELHSVSFLLHHLFTHILWRSSFVYV</sequence>
<dbReference type="WBParaSite" id="GPUH_0002366601-mRNA-1">
    <property type="protein sequence ID" value="GPUH_0002366601-mRNA-1"/>
    <property type="gene ID" value="GPUH_0002366601"/>
</dbReference>
<evidence type="ECO:0000259" key="2">
    <source>
        <dbReference type="Pfam" id="PF08239"/>
    </source>
</evidence>
<protein>
    <submittedName>
        <fullName evidence="5">SH3b domain-containing protein</fullName>
    </submittedName>
</protein>
<gene>
    <name evidence="3" type="ORF">GPUH_LOCUS23636</name>
</gene>
<dbReference type="Proteomes" id="UP000271098">
    <property type="component" value="Unassembled WGS sequence"/>
</dbReference>
<dbReference type="PANTHER" id="PTHR45943">
    <property type="entry name" value="E3 UBIQUITIN-PROTEIN LIGASE MYCBP2"/>
    <property type="match status" value="1"/>
</dbReference>
<reference evidence="5" key="1">
    <citation type="submission" date="2016-06" db="UniProtKB">
        <authorList>
            <consortium name="WormBaseParasite"/>
        </authorList>
    </citation>
    <scope>IDENTIFICATION</scope>
</reference>
<dbReference type="AlphaFoldDB" id="A0A183ERP5"/>
<dbReference type="Pfam" id="PF08239">
    <property type="entry name" value="SH3_3"/>
    <property type="match status" value="1"/>
</dbReference>
<dbReference type="GO" id="GO:0005886">
    <property type="term" value="C:plasma membrane"/>
    <property type="evidence" value="ECO:0007669"/>
    <property type="project" value="TreeGrafter"/>
</dbReference>
<organism evidence="5">
    <name type="scientific">Gongylonema pulchrum</name>
    <dbReference type="NCBI Taxonomy" id="637853"/>
    <lineage>
        <taxon>Eukaryota</taxon>
        <taxon>Metazoa</taxon>
        <taxon>Ecdysozoa</taxon>
        <taxon>Nematoda</taxon>
        <taxon>Chromadorea</taxon>
        <taxon>Rhabditida</taxon>
        <taxon>Spirurina</taxon>
        <taxon>Spiruromorpha</taxon>
        <taxon>Spiruroidea</taxon>
        <taxon>Gongylonematidae</taxon>
        <taxon>Gongylonema</taxon>
    </lineage>
</organism>
<proteinExistence type="predicted"/>
<keyword evidence="4" id="KW-1185">Reference proteome</keyword>
<name>A0A183ERP5_9BILA</name>
<evidence type="ECO:0000313" key="3">
    <source>
        <dbReference type="EMBL" id="VDN41744.1"/>
    </source>
</evidence>
<dbReference type="InterPro" id="IPR003646">
    <property type="entry name" value="SH3-like_bac-type"/>
</dbReference>
<dbReference type="PANTHER" id="PTHR45943:SF1">
    <property type="entry name" value="E3 UBIQUITIN-PROTEIN LIGASE MYCBP2"/>
    <property type="match status" value="1"/>
</dbReference>
<accession>A0A183ERP5</accession>
<dbReference type="GO" id="GO:0061630">
    <property type="term" value="F:ubiquitin protein ligase activity"/>
    <property type="evidence" value="ECO:0007669"/>
    <property type="project" value="TreeGrafter"/>
</dbReference>
<feature type="domain" description="SH3b" evidence="2">
    <location>
        <begin position="87"/>
        <end position="128"/>
    </location>
</feature>
<dbReference type="GO" id="GO:0005634">
    <property type="term" value="C:nucleus"/>
    <property type="evidence" value="ECO:0007669"/>
    <property type="project" value="TreeGrafter"/>
</dbReference>
<dbReference type="GO" id="GO:0008582">
    <property type="term" value="P:regulation of synaptic assembly at neuromuscular junction"/>
    <property type="evidence" value="ECO:0007669"/>
    <property type="project" value="TreeGrafter"/>
</dbReference>
<dbReference type="EMBL" id="UYRT01098442">
    <property type="protein sequence ID" value="VDN41744.1"/>
    <property type="molecule type" value="Genomic_DNA"/>
</dbReference>
<reference evidence="3 4" key="2">
    <citation type="submission" date="2018-11" db="EMBL/GenBank/DDBJ databases">
        <authorList>
            <consortium name="Pathogen Informatics"/>
        </authorList>
    </citation>
    <scope>NUCLEOTIDE SEQUENCE [LARGE SCALE GENOMIC DNA]</scope>
</reference>
<evidence type="ECO:0000256" key="1">
    <source>
        <dbReference type="SAM" id="MobiDB-lite"/>
    </source>
</evidence>
<feature type="region of interest" description="Disordered" evidence="1">
    <location>
        <begin position="271"/>
        <end position="306"/>
    </location>
</feature>